<sequence>MFIAYGTGLFAQDEVQVAEHPILAHLKEMMNMKSRQVDVYKARTKEGEEPTPILIKNVDRLCSIATNPSKEEGRPDGLYGKHFEKASKETIERATQLLDPPTKTNLICMAALPPRSGYYTFDQIDYLFKTALTAFTAAKSEANKENVVIETGNWGCGAFGGRIELMALVQILAASASGIHKLIYHSGDARGTKAFQIAQKIATQIISSVPTLKINDIIDKMVSMKFLWGMSNGT</sequence>
<dbReference type="GO" id="GO:0006282">
    <property type="term" value="P:regulation of DNA repair"/>
    <property type="evidence" value="ECO:0007669"/>
    <property type="project" value="InterPro"/>
</dbReference>
<dbReference type="InterPro" id="IPR046372">
    <property type="entry name" value="PARG_cat_C"/>
</dbReference>
<dbReference type="PANTHER" id="PTHR12837:SF0">
    <property type="entry name" value="POLY(ADP-RIBOSE) GLYCOHYDROLASE"/>
    <property type="match status" value="1"/>
</dbReference>
<dbReference type="InterPro" id="IPR007724">
    <property type="entry name" value="Poly_GlycHdrlase"/>
</dbReference>
<dbReference type="Pfam" id="PF05028">
    <property type="entry name" value="PARG_cat_C"/>
    <property type="match status" value="1"/>
</dbReference>
<name>A0A6B2LFN3_9EUKA</name>
<dbReference type="GO" id="GO:0005975">
    <property type="term" value="P:carbohydrate metabolic process"/>
    <property type="evidence" value="ECO:0007669"/>
    <property type="project" value="InterPro"/>
</dbReference>
<dbReference type="GO" id="GO:1990966">
    <property type="term" value="P:ATP generation from poly-ADP-D-ribose"/>
    <property type="evidence" value="ECO:0007669"/>
    <property type="project" value="TreeGrafter"/>
</dbReference>
<dbReference type="PANTHER" id="PTHR12837">
    <property type="entry name" value="POLY ADP-RIBOSE GLYCOHYDROLASE"/>
    <property type="match status" value="1"/>
</dbReference>
<dbReference type="GO" id="GO:0005737">
    <property type="term" value="C:cytoplasm"/>
    <property type="evidence" value="ECO:0007669"/>
    <property type="project" value="TreeGrafter"/>
</dbReference>
<dbReference type="GO" id="GO:0005634">
    <property type="term" value="C:nucleus"/>
    <property type="evidence" value="ECO:0007669"/>
    <property type="project" value="TreeGrafter"/>
</dbReference>
<evidence type="ECO:0000313" key="2">
    <source>
        <dbReference type="EMBL" id="NDV35862.1"/>
    </source>
</evidence>
<proteinExistence type="predicted"/>
<accession>A0A6B2LFN3</accession>
<organism evidence="2">
    <name type="scientific">Arcella intermedia</name>
    <dbReference type="NCBI Taxonomy" id="1963864"/>
    <lineage>
        <taxon>Eukaryota</taxon>
        <taxon>Amoebozoa</taxon>
        <taxon>Tubulinea</taxon>
        <taxon>Elardia</taxon>
        <taxon>Arcellinida</taxon>
        <taxon>Sphaerothecina</taxon>
        <taxon>Arcellidae</taxon>
        <taxon>Arcella</taxon>
    </lineage>
</organism>
<dbReference type="EMBL" id="GIBP01006893">
    <property type="protein sequence ID" value="NDV35862.1"/>
    <property type="molecule type" value="Transcribed_RNA"/>
</dbReference>
<protein>
    <recommendedName>
        <fullName evidence="1">PARG catalytic Macro domain-containing protein</fullName>
    </recommendedName>
</protein>
<reference evidence="2" key="1">
    <citation type="journal article" date="2020" name="J. Eukaryot. Microbiol.">
        <title>De novo Sequencing, Assembly and Annotation of the Transcriptome for the Free-Living Testate Amoeba Arcella intermedia.</title>
        <authorList>
            <person name="Ribeiro G.M."/>
            <person name="Porfirio-Sousa A.L."/>
            <person name="Maurer-Alcala X.X."/>
            <person name="Katz L.A."/>
            <person name="Lahr D.J.G."/>
        </authorList>
    </citation>
    <scope>NUCLEOTIDE SEQUENCE</scope>
</reference>
<dbReference type="GO" id="GO:0009225">
    <property type="term" value="P:nucleotide-sugar metabolic process"/>
    <property type="evidence" value="ECO:0007669"/>
    <property type="project" value="TreeGrafter"/>
</dbReference>
<feature type="domain" description="PARG catalytic Macro" evidence="1">
    <location>
        <begin position="93"/>
        <end position="186"/>
    </location>
</feature>
<evidence type="ECO:0000259" key="1">
    <source>
        <dbReference type="Pfam" id="PF05028"/>
    </source>
</evidence>
<dbReference type="AlphaFoldDB" id="A0A6B2LFN3"/>
<dbReference type="GO" id="GO:0004649">
    <property type="term" value="F:poly(ADP-ribose) glycohydrolase activity"/>
    <property type="evidence" value="ECO:0007669"/>
    <property type="project" value="InterPro"/>
</dbReference>